<reference evidence="3" key="1">
    <citation type="submission" date="2019-04" db="EMBL/GenBank/DDBJ databases">
        <title>Genome assembly of Zosterops borbonicus 15179.</title>
        <authorList>
            <person name="Leroy T."/>
            <person name="Anselmetti Y."/>
            <person name="Tilak M.-K."/>
            <person name="Nabholz B."/>
        </authorList>
    </citation>
    <scope>NUCLEOTIDE SEQUENCE</scope>
    <source>
        <strain evidence="3">HGM_15179</strain>
        <tissue evidence="3">Muscle</tissue>
    </source>
</reference>
<keyword evidence="4" id="KW-1185">Reference proteome</keyword>
<protein>
    <submittedName>
        <fullName evidence="3">Uncharacterized protein</fullName>
    </submittedName>
</protein>
<name>A0A8K1G8R3_9PASS</name>
<evidence type="ECO:0000313" key="4">
    <source>
        <dbReference type="Proteomes" id="UP000796761"/>
    </source>
</evidence>
<sequence length="87" mass="9456">AARPLHFICIITISVQAHHIVCRLHLLLRLLSQSTRLDFHILNDLILYQQHALARQALGKGWGTAASPEPLAPSSEPKEGGLGEASS</sequence>
<evidence type="ECO:0000313" key="3">
    <source>
        <dbReference type="EMBL" id="TRZ13494.1"/>
    </source>
</evidence>
<evidence type="ECO:0000256" key="1">
    <source>
        <dbReference type="SAM" id="MobiDB-lite"/>
    </source>
</evidence>
<dbReference type="AlphaFoldDB" id="A0A8K1G8R3"/>
<keyword evidence="2" id="KW-0732">Signal</keyword>
<proteinExistence type="predicted"/>
<comment type="caution">
    <text evidence="3">The sequence shown here is derived from an EMBL/GenBank/DDBJ whole genome shotgun (WGS) entry which is preliminary data.</text>
</comment>
<gene>
    <name evidence="3" type="ORF">HGM15179_013594</name>
</gene>
<evidence type="ECO:0000256" key="2">
    <source>
        <dbReference type="SAM" id="SignalP"/>
    </source>
</evidence>
<feature type="non-terminal residue" evidence="3">
    <location>
        <position position="87"/>
    </location>
</feature>
<organism evidence="3 4">
    <name type="scientific">Zosterops borbonicus</name>
    <dbReference type="NCBI Taxonomy" id="364589"/>
    <lineage>
        <taxon>Eukaryota</taxon>
        <taxon>Metazoa</taxon>
        <taxon>Chordata</taxon>
        <taxon>Craniata</taxon>
        <taxon>Vertebrata</taxon>
        <taxon>Euteleostomi</taxon>
        <taxon>Archelosauria</taxon>
        <taxon>Archosauria</taxon>
        <taxon>Dinosauria</taxon>
        <taxon>Saurischia</taxon>
        <taxon>Theropoda</taxon>
        <taxon>Coelurosauria</taxon>
        <taxon>Aves</taxon>
        <taxon>Neognathae</taxon>
        <taxon>Neoaves</taxon>
        <taxon>Telluraves</taxon>
        <taxon>Australaves</taxon>
        <taxon>Passeriformes</taxon>
        <taxon>Sylvioidea</taxon>
        <taxon>Zosteropidae</taxon>
        <taxon>Zosterops</taxon>
    </lineage>
</organism>
<accession>A0A8K1G8R3</accession>
<feature type="region of interest" description="Disordered" evidence="1">
    <location>
        <begin position="64"/>
        <end position="87"/>
    </location>
</feature>
<dbReference type="EMBL" id="SWJQ01000505">
    <property type="protein sequence ID" value="TRZ13494.1"/>
    <property type="molecule type" value="Genomic_DNA"/>
</dbReference>
<feature type="signal peptide" evidence="2">
    <location>
        <begin position="1"/>
        <end position="17"/>
    </location>
</feature>
<feature type="chain" id="PRO_5035431211" evidence="2">
    <location>
        <begin position="18"/>
        <end position="87"/>
    </location>
</feature>
<feature type="compositionally biased region" description="Low complexity" evidence="1">
    <location>
        <begin position="65"/>
        <end position="75"/>
    </location>
</feature>
<feature type="non-terminal residue" evidence="3">
    <location>
        <position position="1"/>
    </location>
</feature>
<dbReference type="Proteomes" id="UP000796761">
    <property type="component" value="Unassembled WGS sequence"/>
</dbReference>